<organism evidence="3 4">
    <name type="scientific">Roseateles terrae</name>
    <dbReference type="NCBI Taxonomy" id="431060"/>
    <lineage>
        <taxon>Bacteria</taxon>
        <taxon>Pseudomonadati</taxon>
        <taxon>Pseudomonadota</taxon>
        <taxon>Betaproteobacteria</taxon>
        <taxon>Burkholderiales</taxon>
        <taxon>Sphaerotilaceae</taxon>
        <taxon>Roseateles</taxon>
    </lineage>
</organism>
<evidence type="ECO:0000259" key="2">
    <source>
        <dbReference type="Pfam" id="PF12697"/>
    </source>
</evidence>
<dbReference type="Proteomes" id="UP000574369">
    <property type="component" value="Unassembled WGS sequence"/>
</dbReference>
<reference evidence="3 4" key="1">
    <citation type="submission" date="2020-08" db="EMBL/GenBank/DDBJ databases">
        <title>Genomic Encyclopedia of Type Strains, Phase III (KMG-III): the genomes of soil and plant-associated and newly described type strains.</title>
        <authorList>
            <person name="Whitman W."/>
        </authorList>
    </citation>
    <scope>NUCLEOTIDE SEQUENCE [LARGE SCALE GENOMIC DNA]</scope>
    <source>
        <strain evidence="3 4">CECT 7247</strain>
    </source>
</reference>
<protein>
    <submittedName>
        <fullName evidence="3">Pimeloyl-ACP methyl ester carboxylesterase</fullName>
    </submittedName>
</protein>
<dbReference type="PANTHER" id="PTHR37017">
    <property type="entry name" value="AB HYDROLASE-1 DOMAIN-CONTAINING PROTEIN-RELATED"/>
    <property type="match status" value="1"/>
</dbReference>
<feature type="region of interest" description="Disordered" evidence="1">
    <location>
        <begin position="1"/>
        <end position="40"/>
    </location>
</feature>
<evidence type="ECO:0000256" key="1">
    <source>
        <dbReference type="SAM" id="MobiDB-lite"/>
    </source>
</evidence>
<sequence length="303" mass="32254">MSLPANPPKSPTSPTSPSAPSSPNAPVAPAAPNAPEVSKASPAPRGAAIVLVHGAWGGAWVWQRVLGPLREAGHRVFAVSLSGVGERAHQPSKDITLQTHIDDVKAVIDCEELTDVVLVGHSYSGMVITGVADQMRDRIAQLVYLDAVVPLPGESWSSRHTEETRQQRRALIQAHGHLPDTPPQGMGLNADDFAWVERRQRPHPGGVYDSPLSFDATAWQALPRTFIDCNRPALLTIADFRKRVREQPGWQVFEIPTGHDAMISAAPALLDILLPLAASQIAAQATVSPGTASPSAPGQASTR</sequence>
<dbReference type="Gene3D" id="3.40.50.1820">
    <property type="entry name" value="alpha/beta hydrolase"/>
    <property type="match status" value="1"/>
</dbReference>
<dbReference type="InterPro" id="IPR052897">
    <property type="entry name" value="Sec-Metab_Biosynth_Hydrolase"/>
</dbReference>
<feature type="domain" description="AB hydrolase-1" evidence="2">
    <location>
        <begin position="49"/>
        <end position="266"/>
    </location>
</feature>
<dbReference type="RefSeq" id="WP_088453534.1">
    <property type="nucleotide sequence ID" value="NZ_JACHXO010000006.1"/>
</dbReference>
<proteinExistence type="predicted"/>
<keyword evidence="4" id="KW-1185">Reference proteome</keyword>
<evidence type="ECO:0000313" key="4">
    <source>
        <dbReference type="Proteomes" id="UP000574369"/>
    </source>
</evidence>
<dbReference type="InterPro" id="IPR000073">
    <property type="entry name" value="AB_hydrolase_1"/>
</dbReference>
<dbReference type="InterPro" id="IPR029058">
    <property type="entry name" value="AB_hydrolase_fold"/>
</dbReference>
<dbReference type="SUPFAM" id="SSF53474">
    <property type="entry name" value="alpha/beta-Hydrolases"/>
    <property type="match status" value="1"/>
</dbReference>
<accession>A0ABR6GVU0</accession>
<gene>
    <name evidence="3" type="ORF">FHS28_003281</name>
</gene>
<feature type="compositionally biased region" description="Pro residues" evidence="1">
    <location>
        <begin position="1"/>
        <end position="11"/>
    </location>
</feature>
<feature type="compositionally biased region" description="Low complexity" evidence="1">
    <location>
        <begin position="12"/>
        <end position="35"/>
    </location>
</feature>
<comment type="caution">
    <text evidence="3">The sequence shown here is derived from an EMBL/GenBank/DDBJ whole genome shotgun (WGS) entry which is preliminary data.</text>
</comment>
<dbReference type="PANTHER" id="PTHR37017:SF11">
    <property type="entry name" value="ESTERASE_LIPASE_THIOESTERASE DOMAIN-CONTAINING PROTEIN"/>
    <property type="match status" value="1"/>
</dbReference>
<evidence type="ECO:0000313" key="3">
    <source>
        <dbReference type="EMBL" id="MBB3195871.1"/>
    </source>
</evidence>
<dbReference type="Pfam" id="PF12697">
    <property type="entry name" value="Abhydrolase_6"/>
    <property type="match status" value="1"/>
</dbReference>
<dbReference type="EMBL" id="JACHXO010000006">
    <property type="protein sequence ID" value="MBB3195871.1"/>
    <property type="molecule type" value="Genomic_DNA"/>
</dbReference>
<name>A0ABR6GVU0_9BURK</name>